<feature type="region of interest" description="Disordered" evidence="14">
    <location>
        <begin position="119"/>
        <end position="167"/>
    </location>
</feature>
<sequence length="167" mass="18284">MLTITEVILFSLETLIMVCAIVLCVGALLGALISRTFLPPEQKRDLEQSLQLTRQELNQYQQDVAQHFAETSKLVHNLTQSYKEVHEHLAKGAVELTNSEISRKIIAAGEGTLNLEGTSIEGAAVEPPKDWAPKTPGESGTLSEDYGHDEEEPVHQPPHVPVPKKAG</sequence>
<evidence type="ECO:0000313" key="17">
    <source>
        <dbReference type="Proteomes" id="UP000009080"/>
    </source>
</evidence>
<keyword evidence="4" id="KW-0132">Cell division</keyword>
<proteinExistence type="inferred from homology"/>
<keyword evidence="9" id="KW-0131">Cell cycle</keyword>
<reference evidence="16 17" key="1">
    <citation type="journal article" date="2009" name="PLoS ONE">
        <title>The complete genome of Teredinibacter turnerae T7901: an intracellular endosymbiont of marine wood-boring bivalves (shipworms).</title>
        <authorList>
            <person name="Yang J.C."/>
            <person name="Madupu R."/>
            <person name="Durkin A.S."/>
            <person name="Ekborg N.A."/>
            <person name="Pedamallu C.S."/>
            <person name="Hostetler J.B."/>
            <person name="Radune D."/>
            <person name="Toms B.S."/>
            <person name="Henrissat B."/>
            <person name="Coutinho P.M."/>
            <person name="Schwarz S."/>
            <person name="Field L."/>
            <person name="Trindade-Silva A.E."/>
            <person name="Soares C.A.G."/>
            <person name="Elshahawi S."/>
            <person name="Hanora A."/>
            <person name="Schmidt E.W."/>
            <person name="Haygood M.G."/>
            <person name="Posfai J."/>
            <person name="Benner J."/>
            <person name="Madinger C."/>
            <person name="Nove J."/>
            <person name="Anton B."/>
            <person name="Chaudhary K."/>
            <person name="Foster J."/>
            <person name="Holman A."/>
            <person name="Kumar S."/>
            <person name="Lessard P.A."/>
            <person name="Luyten Y.A."/>
            <person name="Slatko B."/>
            <person name="Wood N."/>
            <person name="Wu B."/>
            <person name="Teplitski M."/>
            <person name="Mougous J.D."/>
            <person name="Ward N."/>
            <person name="Eisen J.A."/>
            <person name="Badger J.H."/>
            <person name="Distel D.L."/>
        </authorList>
    </citation>
    <scope>NUCLEOTIDE SEQUENCE [LARGE SCALE GENOMIC DNA]</scope>
    <source>
        <strain evidence="17">ATCC 39867 / T7901</strain>
    </source>
</reference>
<evidence type="ECO:0000256" key="9">
    <source>
        <dbReference type="ARBA" id="ARBA00023306"/>
    </source>
</evidence>
<dbReference type="Pfam" id="PF06295">
    <property type="entry name" value="ZapG-like"/>
    <property type="match status" value="1"/>
</dbReference>
<comment type="similarity">
    <text evidence="10">Belongs to the ZapG family.</text>
</comment>
<dbReference type="PANTHER" id="PTHR39579">
    <property type="entry name" value="INNER MEMBRANE PROTEIN YHCB"/>
    <property type="match status" value="1"/>
</dbReference>
<keyword evidence="17" id="KW-1185">Reference proteome</keyword>
<dbReference type="AlphaFoldDB" id="C5BS68"/>
<evidence type="ECO:0000256" key="3">
    <source>
        <dbReference type="ARBA" id="ARBA00022519"/>
    </source>
</evidence>
<evidence type="ECO:0000256" key="12">
    <source>
        <dbReference type="ARBA" id="ARBA00035727"/>
    </source>
</evidence>
<dbReference type="KEGG" id="ttu:TERTU_3682"/>
<evidence type="ECO:0000256" key="6">
    <source>
        <dbReference type="ARBA" id="ARBA00022960"/>
    </source>
</evidence>
<keyword evidence="13" id="KW-0175">Coiled coil</keyword>
<keyword evidence="6" id="KW-0133">Cell shape</keyword>
<feature type="coiled-coil region" evidence="13">
    <location>
        <begin position="43"/>
        <end position="70"/>
    </location>
</feature>
<dbReference type="STRING" id="377629.TERTU_3682"/>
<evidence type="ECO:0000256" key="5">
    <source>
        <dbReference type="ARBA" id="ARBA00022692"/>
    </source>
</evidence>
<evidence type="ECO:0000256" key="7">
    <source>
        <dbReference type="ARBA" id="ARBA00022989"/>
    </source>
</evidence>
<dbReference type="eggNOG" id="COG3105">
    <property type="taxonomic scope" value="Bacteria"/>
</dbReference>
<dbReference type="Proteomes" id="UP000009080">
    <property type="component" value="Chromosome"/>
</dbReference>
<keyword evidence="2" id="KW-1003">Cell membrane</keyword>
<evidence type="ECO:0000256" key="13">
    <source>
        <dbReference type="SAM" id="Coils"/>
    </source>
</evidence>
<keyword evidence="7 15" id="KW-1133">Transmembrane helix</keyword>
<keyword evidence="5 15" id="KW-0812">Transmembrane</keyword>
<protein>
    <recommendedName>
        <fullName evidence="11">Z-ring associated protein G</fullName>
    </recommendedName>
    <alternativeName>
        <fullName evidence="12">Cell division protein ZapG</fullName>
    </alternativeName>
</protein>
<keyword evidence="3" id="KW-0997">Cell inner membrane</keyword>
<organism evidence="16 17">
    <name type="scientific">Teredinibacter turnerae (strain ATCC 39867 / T7901)</name>
    <dbReference type="NCBI Taxonomy" id="377629"/>
    <lineage>
        <taxon>Bacteria</taxon>
        <taxon>Pseudomonadati</taxon>
        <taxon>Pseudomonadota</taxon>
        <taxon>Gammaproteobacteria</taxon>
        <taxon>Cellvibrionales</taxon>
        <taxon>Cellvibrionaceae</taxon>
        <taxon>Teredinibacter</taxon>
    </lineage>
</organism>
<evidence type="ECO:0000256" key="10">
    <source>
        <dbReference type="ARBA" id="ARBA00035657"/>
    </source>
</evidence>
<dbReference type="OrthoDB" id="7068713at2"/>
<dbReference type="GO" id="GO:0008360">
    <property type="term" value="P:regulation of cell shape"/>
    <property type="evidence" value="ECO:0007669"/>
    <property type="project" value="UniProtKB-KW"/>
</dbReference>
<comment type="subcellular location">
    <subcellularLocation>
        <location evidence="1">Cell inner membrane</location>
        <topology evidence="1">Single-pass membrane protein</topology>
    </subcellularLocation>
</comment>
<dbReference type="HOGENOM" id="CLU_122326_1_0_6"/>
<evidence type="ECO:0000256" key="8">
    <source>
        <dbReference type="ARBA" id="ARBA00023136"/>
    </source>
</evidence>
<evidence type="ECO:0000256" key="15">
    <source>
        <dbReference type="SAM" id="Phobius"/>
    </source>
</evidence>
<dbReference type="RefSeq" id="WP_015819406.1">
    <property type="nucleotide sequence ID" value="NC_012997.1"/>
</dbReference>
<evidence type="ECO:0000256" key="11">
    <source>
        <dbReference type="ARBA" id="ARBA00035703"/>
    </source>
</evidence>
<dbReference type="EMBL" id="CP001614">
    <property type="protein sequence ID" value="ACR13293.1"/>
    <property type="molecule type" value="Genomic_DNA"/>
</dbReference>
<evidence type="ECO:0000256" key="1">
    <source>
        <dbReference type="ARBA" id="ARBA00004377"/>
    </source>
</evidence>
<dbReference type="GO" id="GO:0051301">
    <property type="term" value="P:cell division"/>
    <property type="evidence" value="ECO:0007669"/>
    <property type="project" value="UniProtKB-KW"/>
</dbReference>
<evidence type="ECO:0000256" key="2">
    <source>
        <dbReference type="ARBA" id="ARBA00022475"/>
    </source>
</evidence>
<name>C5BS68_TERTT</name>
<feature type="transmembrane region" description="Helical" evidence="15">
    <location>
        <begin position="15"/>
        <end position="34"/>
    </location>
</feature>
<evidence type="ECO:0000313" key="16">
    <source>
        <dbReference type="EMBL" id="ACR13293.1"/>
    </source>
</evidence>
<dbReference type="InterPro" id="IPR009386">
    <property type="entry name" value="ZapG-like"/>
</dbReference>
<evidence type="ECO:0000256" key="14">
    <source>
        <dbReference type="SAM" id="MobiDB-lite"/>
    </source>
</evidence>
<gene>
    <name evidence="16" type="ordered locus">TERTU_3682</name>
</gene>
<dbReference type="GO" id="GO:0005886">
    <property type="term" value="C:plasma membrane"/>
    <property type="evidence" value="ECO:0007669"/>
    <property type="project" value="UniProtKB-SubCell"/>
</dbReference>
<keyword evidence="8 15" id="KW-0472">Membrane</keyword>
<evidence type="ECO:0000256" key="4">
    <source>
        <dbReference type="ARBA" id="ARBA00022618"/>
    </source>
</evidence>
<accession>C5BS68</accession>
<dbReference type="PANTHER" id="PTHR39579:SF1">
    <property type="entry name" value="INNER MEMBRANE PROTEIN YHCB"/>
    <property type="match status" value="1"/>
</dbReference>